<name>A0A0G1X243_9BACT</name>
<dbReference type="Proteomes" id="UP000034273">
    <property type="component" value="Unassembled WGS sequence"/>
</dbReference>
<proteinExistence type="predicted"/>
<sequence>MPEVFVKELNATFYQLPEQWIQKLVDMPETAMGYQLVDIFLKDGTVIEGAWIGNCQYVVPGYGRESYPPFTDDDIADIKMNPAGIRHAGPKIQLNRSP</sequence>
<protein>
    <submittedName>
        <fullName evidence="1">Uncharacterized protein</fullName>
    </submittedName>
</protein>
<organism evidence="1 2">
    <name type="scientific">Candidatus Kaiserbacteria bacterium GW2011_GWA2_52_12</name>
    <dbReference type="NCBI Taxonomy" id="1618671"/>
    <lineage>
        <taxon>Bacteria</taxon>
        <taxon>Candidatus Kaiseribacteriota</taxon>
    </lineage>
</organism>
<reference evidence="1 2" key="1">
    <citation type="journal article" date="2015" name="Nature">
        <title>rRNA introns, odd ribosomes, and small enigmatic genomes across a large radiation of phyla.</title>
        <authorList>
            <person name="Brown C.T."/>
            <person name="Hug L.A."/>
            <person name="Thomas B.C."/>
            <person name="Sharon I."/>
            <person name="Castelle C.J."/>
            <person name="Singh A."/>
            <person name="Wilkins M.J."/>
            <person name="Williams K.H."/>
            <person name="Banfield J.F."/>
        </authorList>
    </citation>
    <scope>NUCLEOTIDE SEQUENCE [LARGE SCALE GENOMIC DNA]</scope>
</reference>
<accession>A0A0G1X243</accession>
<gene>
    <name evidence="1" type="ORF">UY67_C0001G0063</name>
</gene>
<evidence type="ECO:0000313" key="2">
    <source>
        <dbReference type="Proteomes" id="UP000034273"/>
    </source>
</evidence>
<evidence type="ECO:0000313" key="1">
    <source>
        <dbReference type="EMBL" id="KKW25061.1"/>
    </source>
</evidence>
<dbReference type="AlphaFoldDB" id="A0A0G1X243"/>
<dbReference type="EMBL" id="LCQW01000001">
    <property type="protein sequence ID" value="KKW25061.1"/>
    <property type="molecule type" value="Genomic_DNA"/>
</dbReference>
<comment type="caution">
    <text evidence="1">The sequence shown here is derived from an EMBL/GenBank/DDBJ whole genome shotgun (WGS) entry which is preliminary data.</text>
</comment>